<evidence type="ECO:0000313" key="3">
    <source>
        <dbReference type="Proteomes" id="UP001165065"/>
    </source>
</evidence>
<feature type="non-terminal residue" evidence="2">
    <location>
        <position position="235"/>
    </location>
</feature>
<feature type="compositionally biased region" description="Basic and acidic residues" evidence="1">
    <location>
        <begin position="67"/>
        <end position="88"/>
    </location>
</feature>
<feature type="compositionally biased region" description="Acidic residues" evidence="1">
    <location>
        <begin position="40"/>
        <end position="66"/>
    </location>
</feature>
<evidence type="ECO:0000313" key="2">
    <source>
        <dbReference type="EMBL" id="GMI41331.1"/>
    </source>
</evidence>
<dbReference type="AlphaFoldDB" id="A0A9W7GDT1"/>
<feature type="compositionally biased region" description="Low complexity" evidence="1">
    <location>
        <begin position="1"/>
        <end position="21"/>
    </location>
</feature>
<gene>
    <name evidence="2" type="ORF">TrCOL_g1183</name>
</gene>
<feature type="region of interest" description="Disordered" evidence="1">
    <location>
        <begin position="1"/>
        <end position="89"/>
    </location>
</feature>
<dbReference type="EMBL" id="BRYA01001287">
    <property type="protein sequence ID" value="GMI41331.1"/>
    <property type="molecule type" value="Genomic_DNA"/>
</dbReference>
<sequence length="235" mass="26590">SSPTSSEASSPTSASSATPPSRRSRRPTQRYSDEGYGENGMDDDDMDDDNEDDDNEDDDDEDDDDYKDSQESDRFLTPDEGDTVDRPKVSTFNVGDQTCWYRIIRSVTPKGLGEAVDLKLDKVTKQCVAMLKAETREFWVDFPPHSCNVIARNMQNAAVNMIKKVFHRAIERFVARVIDLEVIRFRAEEETDNATGQLKDLPKYEKKSSRATFVRKASAWLIDPDEDSPAPEYAV</sequence>
<reference evidence="3" key="1">
    <citation type="journal article" date="2023" name="Commun. Biol.">
        <title>Genome analysis of Parmales, the sister group of diatoms, reveals the evolutionary specialization of diatoms from phago-mixotrophs to photoautotrophs.</title>
        <authorList>
            <person name="Ban H."/>
            <person name="Sato S."/>
            <person name="Yoshikawa S."/>
            <person name="Yamada K."/>
            <person name="Nakamura Y."/>
            <person name="Ichinomiya M."/>
            <person name="Sato N."/>
            <person name="Blanc-Mathieu R."/>
            <person name="Endo H."/>
            <person name="Kuwata A."/>
            <person name="Ogata H."/>
        </authorList>
    </citation>
    <scope>NUCLEOTIDE SEQUENCE [LARGE SCALE GENOMIC DNA]</scope>
</reference>
<proteinExistence type="predicted"/>
<accession>A0A9W7GDT1</accession>
<organism evidence="2 3">
    <name type="scientific">Triparma columacea</name>
    <dbReference type="NCBI Taxonomy" id="722753"/>
    <lineage>
        <taxon>Eukaryota</taxon>
        <taxon>Sar</taxon>
        <taxon>Stramenopiles</taxon>
        <taxon>Ochrophyta</taxon>
        <taxon>Bolidophyceae</taxon>
        <taxon>Parmales</taxon>
        <taxon>Triparmaceae</taxon>
        <taxon>Triparma</taxon>
    </lineage>
</organism>
<name>A0A9W7GDT1_9STRA</name>
<dbReference type="Proteomes" id="UP001165065">
    <property type="component" value="Unassembled WGS sequence"/>
</dbReference>
<keyword evidence="3" id="KW-1185">Reference proteome</keyword>
<comment type="caution">
    <text evidence="2">The sequence shown here is derived from an EMBL/GenBank/DDBJ whole genome shotgun (WGS) entry which is preliminary data.</text>
</comment>
<feature type="non-terminal residue" evidence="2">
    <location>
        <position position="1"/>
    </location>
</feature>
<evidence type="ECO:0000256" key="1">
    <source>
        <dbReference type="SAM" id="MobiDB-lite"/>
    </source>
</evidence>
<protein>
    <submittedName>
        <fullName evidence="2">Uncharacterized protein</fullName>
    </submittedName>
</protein>